<comment type="caution">
    <text evidence="7">The sequence shown here is derived from an EMBL/GenBank/DDBJ whole genome shotgun (WGS) entry which is preliminary data.</text>
</comment>
<keyword evidence="5 6" id="KW-0472">Membrane</keyword>
<evidence type="ECO:0000313" key="8">
    <source>
        <dbReference type="Proteomes" id="UP000625682"/>
    </source>
</evidence>
<evidence type="ECO:0000256" key="1">
    <source>
        <dbReference type="ARBA" id="ARBA00004651"/>
    </source>
</evidence>
<feature type="transmembrane region" description="Helical" evidence="6">
    <location>
        <begin position="308"/>
        <end position="328"/>
    </location>
</feature>
<proteinExistence type="predicted"/>
<dbReference type="InterPro" id="IPR036259">
    <property type="entry name" value="MFS_trans_sf"/>
</dbReference>
<dbReference type="Proteomes" id="UP000625682">
    <property type="component" value="Unassembled WGS sequence"/>
</dbReference>
<keyword evidence="3 6" id="KW-0812">Transmembrane</keyword>
<dbReference type="RefSeq" id="WP_189150465.1">
    <property type="nucleotide sequence ID" value="NZ_BAABER010000022.1"/>
</dbReference>
<comment type="subcellular location">
    <subcellularLocation>
        <location evidence="1">Cell membrane</location>
        <topology evidence="1">Multi-pass membrane protein</topology>
    </subcellularLocation>
</comment>
<dbReference type="EMBL" id="BMMU01000023">
    <property type="protein sequence ID" value="GGJ54146.1"/>
    <property type="molecule type" value="Genomic_DNA"/>
</dbReference>
<reference evidence="7" key="1">
    <citation type="journal article" date="2014" name="Int. J. Syst. Evol. Microbiol.">
        <title>Complete genome sequence of Corynebacterium casei LMG S-19264T (=DSM 44701T), isolated from a smear-ripened cheese.</title>
        <authorList>
            <consortium name="US DOE Joint Genome Institute (JGI-PGF)"/>
            <person name="Walter F."/>
            <person name="Albersmeier A."/>
            <person name="Kalinowski J."/>
            <person name="Ruckert C."/>
        </authorList>
    </citation>
    <scope>NUCLEOTIDE SEQUENCE</scope>
    <source>
        <strain evidence="7">CGMCC 4.7272</strain>
    </source>
</reference>
<keyword evidence="2" id="KW-1003">Cell membrane</keyword>
<sequence length="420" mass="43858">MAVVCDLRVLLRLRNFRRLLTVRLLSQGADGVYQVALAAYVVFSPEKQTSPAAIASAMAVLLLPYSLVGPFAGVLLDRWRRRQVFLYGNLLRALLACLTAVLMLSHVPDWLFYVSALCVTAVNRFVLAGLSAALPRVVDDERLVIANSLSPTAGTLAATAGGGLAFVVRIAASDSDAAVVLLGAALYLCASLASLRLDRELLGPDAELVQPRLGSALTGTARGLAAGVRHLAEPGRREAAWSLGAMTLMRFCYGALTVMVLMLCRYAWSDGSDDGLALLGLAVGISGAGFFVAAVMTPAGVGRLGPGGWIVVCAGAAAVLVPGLGLSFAEVPMLIAAFVLGLVTQGSKIATDTIVQSSVDDGFRGRIFSVYDVLFNVAFVGAAGVAALMLPSDGRSVPLLVTIAVIYGAIAMTMARFERR</sequence>
<feature type="transmembrane region" description="Helical" evidence="6">
    <location>
        <begin position="177"/>
        <end position="195"/>
    </location>
</feature>
<dbReference type="GO" id="GO:0005886">
    <property type="term" value="C:plasma membrane"/>
    <property type="evidence" value="ECO:0007669"/>
    <property type="project" value="UniProtKB-SubCell"/>
</dbReference>
<accession>A0A917LC64</accession>
<gene>
    <name evidence="7" type="ORF">GCM10012282_59160</name>
</gene>
<feature type="transmembrane region" description="Helical" evidence="6">
    <location>
        <begin position="144"/>
        <end position="171"/>
    </location>
</feature>
<reference evidence="7" key="2">
    <citation type="submission" date="2020-09" db="EMBL/GenBank/DDBJ databases">
        <authorList>
            <person name="Sun Q."/>
            <person name="Zhou Y."/>
        </authorList>
    </citation>
    <scope>NUCLEOTIDE SEQUENCE</scope>
    <source>
        <strain evidence="7">CGMCC 4.7272</strain>
    </source>
</reference>
<feature type="transmembrane region" description="Helical" evidence="6">
    <location>
        <begin position="251"/>
        <end position="269"/>
    </location>
</feature>
<evidence type="ECO:0000256" key="2">
    <source>
        <dbReference type="ARBA" id="ARBA00022475"/>
    </source>
</evidence>
<name>A0A917LC64_9ACTN</name>
<protein>
    <submittedName>
        <fullName evidence="7">MFS transporter</fullName>
    </submittedName>
</protein>
<feature type="transmembrane region" description="Helical" evidence="6">
    <location>
        <begin position="275"/>
        <end position="296"/>
    </location>
</feature>
<dbReference type="InterPro" id="IPR011701">
    <property type="entry name" value="MFS"/>
</dbReference>
<feature type="transmembrane region" description="Helical" evidence="6">
    <location>
        <begin position="20"/>
        <end position="43"/>
    </location>
</feature>
<evidence type="ECO:0000256" key="3">
    <source>
        <dbReference type="ARBA" id="ARBA00022692"/>
    </source>
</evidence>
<dbReference type="PANTHER" id="PTHR23513">
    <property type="entry name" value="INTEGRAL MEMBRANE EFFLUX PROTEIN-RELATED"/>
    <property type="match status" value="1"/>
</dbReference>
<dbReference type="SUPFAM" id="SSF103473">
    <property type="entry name" value="MFS general substrate transporter"/>
    <property type="match status" value="1"/>
</dbReference>
<feature type="transmembrane region" description="Helical" evidence="6">
    <location>
        <begin position="49"/>
        <end position="72"/>
    </location>
</feature>
<dbReference type="AlphaFoldDB" id="A0A917LC64"/>
<keyword evidence="8" id="KW-1185">Reference proteome</keyword>
<dbReference type="Pfam" id="PF07690">
    <property type="entry name" value="MFS_1"/>
    <property type="match status" value="1"/>
</dbReference>
<evidence type="ECO:0000256" key="5">
    <source>
        <dbReference type="ARBA" id="ARBA00023136"/>
    </source>
</evidence>
<feature type="transmembrane region" description="Helical" evidence="6">
    <location>
        <begin position="396"/>
        <end position="415"/>
    </location>
</feature>
<feature type="transmembrane region" description="Helical" evidence="6">
    <location>
        <begin position="367"/>
        <end position="390"/>
    </location>
</feature>
<organism evidence="7 8">
    <name type="scientific">Streptomyces lacrimifluminis</name>
    <dbReference type="NCBI Taxonomy" id="1500077"/>
    <lineage>
        <taxon>Bacteria</taxon>
        <taxon>Bacillati</taxon>
        <taxon>Actinomycetota</taxon>
        <taxon>Actinomycetes</taxon>
        <taxon>Kitasatosporales</taxon>
        <taxon>Streptomycetaceae</taxon>
        <taxon>Streptomyces</taxon>
    </lineage>
</organism>
<evidence type="ECO:0000256" key="4">
    <source>
        <dbReference type="ARBA" id="ARBA00022989"/>
    </source>
</evidence>
<dbReference type="PANTHER" id="PTHR23513:SF17">
    <property type="entry name" value="MEMBRANE PROTEIN"/>
    <property type="match status" value="1"/>
</dbReference>
<dbReference type="GO" id="GO:0022857">
    <property type="term" value="F:transmembrane transporter activity"/>
    <property type="evidence" value="ECO:0007669"/>
    <property type="project" value="InterPro"/>
</dbReference>
<dbReference type="Gene3D" id="1.20.1250.20">
    <property type="entry name" value="MFS general substrate transporter like domains"/>
    <property type="match status" value="1"/>
</dbReference>
<evidence type="ECO:0000313" key="7">
    <source>
        <dbReference type="EMBL" id="GGJ54146.1"/>
    </source>
</evidence>
<feature type="transmembrane region" description="Helical" evidence="6">
    <location>
        <begin position="84"/>
        <end position="104"/>
    </location>
</feature>
<keyword evidence="4 6" id="KW-1133">Transmembrane helix</keyword>
<dbReference type="CDD" id="cd06173">
    <property type="entry name" value="MFS_MefA_like"/>
    <property type="match status" value="1"/>
</dbReference>
<evidence type="ECO:0000256" key="6">
    <source>
        <dbReference type="SAM" id="Phobius"/>
    </source>
</evidence>